<keyword evidence="13" id="KW-0472">Membrane</keyword>
<evidence type="ECO:0000256" key="13">
    <source>
        <dbReference type="ARBA" id="ARBA00023136"/>
    </source>
</evidence>
<feature type="domain" description="NACHT" evidence="18">
    <location>
        <begin position="183"/>
        <end position="320"/>
    </location>
</feature>
<keyword evidence="6" id="KW-0399">Innate immunity</keyword>
<evidence type="ECO:0000256" key="9">
    <source>
        <dbReference type="ARBA" id="ARBA00022741"/>
    </source>
</evidence>
<dbReference type="SMART" id="SM00368">
    <property type="entry name" value="LRR_RI"/>
    <property type="match status" value="3"/>
</dbReference>
<dbReference type="InterPro" id="IPR011029">
    <property type="entry name" value="DEATH-like_dom_sf"/>
</dbReference>
<dbReference type="PANTHER" id="PTHR24106">
    <property type="entry name" value="NACHT, LRR AND CARD DOMAINS-CONTAINING"/>
    <property type="match status" value="1"/>
</dbReference>
<keyword evidence="11" id="KW-0832">Ubl conjugation</keyword>
<evidence type="ECO:0000256" key="15">
    <source>
        <dbReference type="ARBA" id="ARBA00023288"/>
    </source>
</evidence>
<keyword evidence="10" id="KW-0067">ATP-binding</keyword>
<dbReference type="CDD" id="cd01671">
    <property type="entry name" value="CARD"/>
    <property type="match status" value="1"/>
</dbReference>
<keyword evidence="20" id="KW-1185">Reference proteome</keyword>
<keyword evidence="8" id="KW-0677">Repeat</keyword>
<dbReference type="GO" id="GO:0005524">
    <property type="term" value="F:ATP binding"/>
    <property type="evidence" value="ECO:0007669"/>
    <property type="project" value="UniProtKB-KW"/>
</dbReference>
<reference evidence="19" key="2">
    <citation type="submission" date="2025-08" db="UniProtKB">
        <authorList>
            <consortium name="Ensembl"/>
        </authorList>
    </citation>
    <scope>IDENTIFICATION</scope>
</reference>
<dbReference type="InterPro" id="IPR027417">
    <property type="entry name" value="P-loop_NTPase"/>
</dbReference>
<dbReference type="SUPFAM" id="SSF52047">
    <property type="entry name" value="RNI-like"/>
    <property type="match status" value="1"/>
</dbReference>
<dbReference type="EMBL" id="AFYH01168419">
    <property type="status" value="NOT_ANNOTATED_CDS"/>
    <property type="molecule type" value="Genomic_DNA"/>
</dbReference>
<dbReference type="InterPro" id="IPR001315">
    <property type="entry name" value="CARD"/>
</dbReference>
<reference evidence="20" key="1">
    <citation type="submission" date="2011-08" db="EMBL/GenBank/DDBJ databases">
        <title>The draft genome of Latimeria chalumnae.</title>
        <authorList>
            <person name="Di Palma F."/>
            <person name="Alfoldi J."/>
            <person name="Johnson J."/>
            <person name="Berlin A."/>
            <person name="Gnerre S."/>
            <person name="Jaffe D."/>
            <person name="MacCallum I."/>
            <person name="Young S."/>
            <person name="Walker B.J."/>
            <person name="Lander E."/>
            <person name="Lindblad-Toh K."/>
        </authorList>
    </citation>
    <scope>NUCLEOTIDE SEQUENCE [LARGE SCALE GENOMIC DNA]</scope>
    <source>
        <strain evidence="20">Wild caught</strain>
    </source>
</reference>
<evidence type="ECO:0000256" key="16">
    <source>
        <dbReference type="ARBA" id="ARBA00038296"/>
    </source>
</evidence>
<evidence type="ECO:0000256" key="10">
    <source>
        <dbReference type="ARBA" id="ARBA00022840"/>
    </source>
</evidence>
<reference evidence="19" key="3">
    <citation type="submission" date="2025-09" db="UniProtKB">
        <authorList>
            <consortium name="Ensembl"/>
        </authorList>
    </citation>
    <scope>IDENTIFICATION</scope>
</reference>
<dbReference type="Proteomes" id="UP000008672">
    <property type="component" value="Unassembled WGS sequence"/>
</dbReference>
<dbReference type="PROSITE" id="PS50209">
    <property type="entry name" value="CARD"/>
    <property type="match status" value="1"/>
</dbReference>
<dbReference type="GO" id="GO:0005737">
    <property type="term" value="C:cytoplasm"/>
    <property type="evidence" value="ECO:0007669"/>
    <property type="project" value="UniProtKB-SubCell"/>
</dbReference>
<dbReference type="Pfam" id="PF17776">
    <property type="entry name" value="NLRC4_HD2"/>
    <property type="match status" value="1"/>
</dbReference>
<dbReference type="InterPro" id="IPR032675">
    <property type="entry name" value="LRR_dom_sf"/>
</dbReference>
<organism evidence="19 20">
    <name type="scientific">Latimeria chalumnae</name>
    <name type="common">Coelacanth</name>
    <dbReference type="NCBI Taxonomy" id="7897"/>
    <lineage>
        <taxon>Eukaryota</taxon>
        <taxon>Metazoa</taxon>
        <taxon>Chordata</taxon>
        <taxon>Craniata</taxon>
        <taxon>Vertebrata</taxon>
        <taxon>Euteleostomi</taxon>
        <taxon>Coelacanthiformes</taxon>
        <taxon>Coelacanthidae</taxon>
        <taxon>Latimeria</taxon>
    </lineage>
</organism>
<evidence type="ECO:0000256" key="4">
    <source>
        <dbReference type="ARBA" id="ARBA00022475"/>
    </source>
</evidence>
<evidence type="ECO:0000256" key="14">
    <source>
        <dbReference type="ARBA" id="ARBA00023139"/>
    </source>
</evidence>
<evidence type="ECO:0000259" key="17">
    <source>
        <dbReference type="PROSITE" id="PS50209"/>
    </source>
</evidence>
<evidence type="ECO:0000313" key="20">
    <source>
        <dbReference type="Proteomes" id="UP000008672"/>
    </source>
</evidence>
<keyword evidence="15" id="KW-0449">Lipoprotein</keyword>
<dbReference type="Pfam" id="PF05729">
    <property type="entry name" value="NACHT"/>
    <property type="match status" value="1"/>
</dbReference>
<dbReference type="GO" id="GO:0042981">
    <property type="term" value="P:regulation of apoptotic process"/>
    <property type="evidence" value="ECO:0007669"/>
    <property type="project" value="InterPro"/>
</dbReference>
<keyword evidence="9" id="KW-0547">Nucleotide-binding</keyword>
<evidence type="ECO:0000256" key="2">
    <source>
        <dbReference type="ARBA" id="ARBA00004193"/>
    </source>
</evidence>
<dbReference type="GO" id="GO:0045087">
    <property type="term" value="P:innate immune response"/>
    <property type="evidence" value="ECO:0007669"/>
    <property type="project" value="UniProtKB-KW"/>
</dbReference>
<dbReference type="AlphaFoldDB" id="H3AV74"/>
<dbReference type="InterPro" id="IPR029495">
    <property type="entry name" value="NACHT-assoc"/>
</dbReference>
<dbReference type="InterPro" id="IPR051261">
    <property type="entry name" value="NLR"/>
</dbReference>
<comment type="subcellular location">
    <subcellularLocation>
        <location evidence="1">Basolateral cell membrane</location>
    </subcellularLocation>
    <subcellularLocation>
        <location evidence="2">Cell membrane</location>
        <topology evidence="2">Lipid-anchor</topology>
    </subcellularLocation>
    <subcellularLocation>
        <location evidence="3">Cytoplasm</location>
    </subcellularLocation>
</comment>
<gene>
    <name evidence="19" type="primary">SI:DKEY-118K5.3</name>
</gene>
<dbReference type="InterPro" id="IPR001611">
    <property type="entry name" value="Leu-rich_rpt"/>
</dbReference>
<accession>H3AV74</accession>
<keyword evidence="12" id="KW-0391">Immunity</keyword>
<evidence type="ECO:0000256" key="11">
    <source>
        <dbReference type="ARBA" id="ARBA00022843"/>
    </source>
</evidence>
<dbReference type="Gene3D" id="3.80.10.10">
    <property type="entry name" value="Ribonuclease Inhibitor"/>
    <property type="match status" value="1"/>
</dbReference>
<keyword evidence="7" id="KW-0433">Leucine-rich repeat</keyword>
<evidence type="ECO:0000256" key="7">
    <source>
        <dbReference type="ARBA" id="ARBA00022614"/>
    </source>
</evidence>
<dbReference type="STRING" id="7897.ENSLACP00000013545"/>
<dbReference type="Gene3D" id="1.10.533.10">
    <property type="entry name" value="Death Domain, Fas"/>
    <property type="match status" value="1"/>
</dbReference>
<evidence type="ECO:0000256" key="3">
    <source>
        <dbReference type="ARBA" id="ARBA00004496"/>
    </source>
</evidence>
<evidence type="ECO:0000256" key="8">
    <source>
        <dbReference type="ARBA" id="ARBA00022737"/>
    </source>
</evidence>
<feature type="domain" description="CARD" evidence="17">
    <location>
        <begin position="12"/>
        <end position="83"/>
    </location>
</feature>
<evidence type="ECO:0000256" key="12">
    <source>
        <dbReference type="ARBA" id="ARBA00022859"/>
    </source>
</evidence>
<dbReference type="InParanoid" id="H3AV74"/>
<dbReference type="eggNOG" id="KOG4308">
    <property type="taxonomic scope" value="Eukaryota"/>
</dbReference>
<evidence type="ECO:0000259" key="18">
    <source>
        <dbReference type="PROSITE" id="PS50837"/>
    </source>
</evidence>
<dbReference type="InterPro" id="IPR041075">
    <property type="entry name" value="NOD1/2_WH"/>
</dbReference>
<dbReference type="Pfam" id="PF00619">
    <property type="entry name" value="CARD"/>
    <property type="match status" value="1"/>
</dbReference>
<dbReference type="InterPro" id="IPR041267">
    <property type="entry name" value="NLRP_HD2"/>
</dbReference>
<dbReference type="GeneTree" id="ENSGT01150000286911"/>
<dbReference type="Pfam" id="PF17779">
    <property type="entry name" value="WHD_NOD2"/>
    <property type="match status" value="1"/>
</dbReference>
<dbReference type="Pfam" id="PF13516">
    <property type="entry name" value="LRR_6"/>
    <property type="match status" value="1"/>
</dbReference>
<comment type="similarity">
    <text evidence="16">Belongs to the NOD1-NOD2 family.</text>
</comment>
<evidence type="ECO:0000313" key="19">
    <source>
        <dbReference type="Ensembl" id="ENSLACP00000013545.1"/>
    </source>
</evidence>
<evidence type="ECO:0000256" key="5">
    <source>
        <dbReference type="ARBA" id="ARBA00022490"/>
    </source>
</evidence>
<dbReference type="GO" id="GO:0016323">
    <property type="term" value="C:basolateral plasma membrane"/>
    <property type="evidence" value="ECO:0007669"/>
    <property type="project" value="UniProtKB-SubCell"/>
</dbReference>
<dbReference type="InterPro" id="IPR007111">
    <property type="entry name" value="NACHT_NTPase"/>
</dbReference>
<sequence length="792" mass="90653">LKMDLGPDELRLLEMRPELVERMSERIYEILDHLLSKRTITKEDFSTITGENLGIRDRMRNLLDVLPKRGNDACRDLLELVENQWNSQNPAKINFNKLLEKHKEILEGQHRKINDYIKTTSEHVDLKERYTNLTITKSTLYTEQKEHEVTGVGNAFKRLEQETREAVCESDEFCRSFLQQEKGVTLISGVAGGGKTTITKKLIQQWAATLQSYPASNKLVLFFTFRELSLITETRSLSELLTSHYSHLKPILRQVVNVEQSKILLILDGLDEFKFPLDFGKTPKCTDPESRQQIHELIVNIIKGNLLPDSSVLLTSRPHAIGKLPEKCIQNFYQILGFSVSQQKEYFQKTCPSKESADRICGYVSSHKPLSLMCHVPAFCWITSTALQEKTEGLLTSKENMATVTHIYCRFLKAIMIFHGEKMGESSVQRLVNASGSLRDFRHCLKDLGAVAFKGLMEHKFLFHVEDLSRFNVDQGSLSSLFLVEILKEDKDSFTFQKNYHFVHTSLQEFFAAVYYVMESYSGRSPFWCVKPPHNFLLHLCASKIHRLLGRRRLVQKHVRRIFQIAHRSHSGQLDLFCRFVSGLLVPRTSRILEGVFIPRHSLLDVRYLIKLLEVQLCCENICPERLINVCHCLYEAQDQGLRDRLGCFVEDSVRGFKNLSSTDWTRLAFVLQLTNSIEMLNLDKCNLEPEGLRRLLPVFPCFSSSKLAQNPLGPEGAAILAEVLKSQDCRIEKLWIVGTQLGSDGASWLSDGLQQNCTVSDLRMACNNIGDEGASCLAEMLKRNRTLRDIR</sequence>
<keyword evidence="4" id="KW-1003">Cell membrane</keyword>
<keyword evidence="5" id="KW-0963">Cytoplasm</keyword>
<dbReference type="Gene3D" id="3.40.50.300">
    <property type="entry name" value="P-loop containing nucleotide triphosphate hydrolases"/>
    <property type="match status" value="1"/>
</dbReference>
<dbReference type="OMA" id="HCLYEAQ"/>
<dbReference type="HOGENOM" id="CLU_002274_3_2_1"/>
<dbReference type="SUPFAM" id="SSF52540">
    <property type="entry name" value="P-loop containing nucleoside triphosphate hydrolases"/>
    <property type="match status" value="1"/>
</dbReference>
<dbReference type="Ensembl" id="ENSLACT00000013641.1">
    <property type="protein sequence ID" value="ENSLACP00000013545.1"/>
    <property type="gene ID" value="ENSLACG00000011926.1"/>
</dbReference>
<name>H3AV74_LATCH</name>
<protein>
    <submittedName>
        <fullName evidence="19">Si:dkey-118k5.3</fullName>
    </submittedName>
</protein>
<dbReference type="SUPFAM" id="SSF47986">
    <property type="entry name" value="DEATH domain"/>
    <property type="match status" value="1"/>
</dbReference>
<dbReference type="PROSITE" id="PS50837">
    <property type="entry name" value="NACHT"/>
    <property type="match status" value="1"/>
</dbReference>
<keyword evidence="14" id="KW-0564">Palmitate</keyword>
<dbReference type="Pfam" id="PF14484">
    <property type="entry name" value="FISNA"/>
    <property type="match status" value="1"/>
</dbReference>
<evidence type="ECO:0000256" key="6">
    <source>
        <dbReference type="ARBA" id="ARBA00022588"/>
    </source>
</evidence>
<evidence type="ECO:0000256" key="1">
    <source>
        <dbReference type="ARBA" id="ARBA00004187"/>
    </source>
</evidence>
<proteinExistence type="inferred from homology"/>